<dbReference type="Proteomes" id="UP001476950">
    <property type="component" value="Unassembled WGS sequence"/>
</dbReference>
<dbReference type="InterPro" id="IPR058286">
    <property type="entry name" value="DUF7980"/>
</dbReference>
<dbReference type="Pfam" id="PF25937">
    <property type="entry name" value="DUF7980"/>
    <property type="match status" value="1"/>
</dbReference>
<keyword evidence="3" id="KW-1185">Reference proteome</keyword>
<feature type="transmembrane region" description="Helical" evidence="1">
    <location>
        <begin position="88"/>
        <end position="109"/>
    </location>
</feature>
<keyword evidence="1" id="KW-0472">Membrane</keyword>
<evidence type="ECO:0000313" key="2">
    <source>
        <dbReference type="EMBL" id="MEP1060411.1"/>
    </source>
</evidence>
<proteinExistence type="predicted"/>
<dbReference type="RefSeq" id="WP_190452345.1">
    <property type="nucleotide sequence ID" value="NZ_JAMPLM010000018.1"/>
</dbReference>
<evidence type="ECO:0000313" key="3">
    <source>
        <dbReference type="Proteomes" id="UP001476950"/>
    </source>
</evidence>
<sequence length="168" mass="18555">MVDLNERHETLAALEPGAPQPSNWSVLTLLRGLTAKKLRGGFLFGVGWLLSPLCWWNDLIFNLPIAYGFGLLCQLLVADWLLPGMVVGYWLSNLVGIFLMQAGAVDVFQAEMHERDRKKELLIGVCASTVFTLAIVVLAQFKFVEVPLPFATNPLHLGLQLPLTAIGR</sequence>
<feature type="transmembrane region" description="Helical" evidence="1">
    <location>
        <begin position="121"/>
        <end position="141"/>
    </location>
</feature>
<evidence type="ECO:0000256" key="1">
    <source>
        <dbReference type="SAM" id="Phobius"/>
    </source>
</evidence>
<gene>
    <name evidence="2" type="ORF">NDI38_18410</name>
</gene>
<reference evidence="2 3" key="1">
    <citation type="submission" date="2022-04" db="EMBL/GenBank/DDBJ databases">
        <title>Positive selection, recombination, and allopatry shape intraspecific diversity of widespread and dominant cyanobacteria.</title>
        <authorList>
            <person name="Wei J."/>
            <person name="Shu W."/>
            <person name="Hu C."/>
        </authorList>
    </citation>
    <scope>NUCLEOTIDE SEQUENCE [LARGE SCALE GENOMIC DNA]</scope>
    <source>
        <strain evidence="2 3">AS-A4</strain>
    </source>
</reference>
<feature type="transmembrane region" description="Helical" evidence="1">
    <location>
        <begin position="63"/>
        <end position="82"/>
    </location>
</feature>
<keyword evidence="1" id="KW-1133">Transmembrane helix</keyword>
<name>A0ABV0KME7_9CYAN</name>
<comment type="caution">
    <text evidence="2">The sequence shown here is derived from an EMBL/GenBank/DDBJ whole genome shotgun (WGS) entry which is preliminary data.</text>
</comment>
<protein>
    <submittedName>
        <fullName evidence="2">Uncharacterized protein</fullName>
    </submittedName>
</protein>
<dbReference type="EMBL" id="JAMPLM010000018">
    <property type="protein sequence ID" value="MEP1060411.1"/>
    <property type="molecule type" value="Genomic_DNA"/>
</dbReference>
<keyword evidence="1" id="KW-0812">Transmembrane</keyword>
<organism evidence="2 3">
    <name type="scientific">Stenomitos frigidus AS-A4</name>
    <dbReference type="NCBI Taxonomy" id="2933935"/>
    <lineage>
        <taxon>Bacteria</taxon>
        <taxon>Bacillati</taxon>
        <taxon>Cyanobacteriota</taxon>
        <taxon>Cyanophyceae</taxon>
        <taxon>Leptolyngbyales</taxon>
        <taxon>Leptolyngbyaceae</taxon>
        <taxon>Stenomitos</taxon>
    </lineage>
</organism>
<accession>A0ABV0KME7</accession>